<dbReference type="PANTHER" id="PTHR21666">
    <property type="entry name" value="PEPTIDASE-RELATED"/>
    <property type="match status" value="1"/>
</dbReference>
<proteinExistence type="predicted"/>
<protein>
    <submittedName>
        <fullName evidence="4">Peptidoglycan DD-metalloendopeptidase family protein</fullName>
    </submittedName>
</protein>
<gene>
    <name evidence="4" type="ORF">H9647_24545</name>
</gene>
<evidence type="ECO:0000313" key="5">
    <source>
        <dbReference type="Proteomes" id="UP000608071"/>
    </source>
</evidence>
<feature type="transmembrane region" description="Helical" evidence="1">
    <location>
        <begin position="7"/>
        <end position="31"/>
    </location>
</feature>
<dbReference type="InterPro" id="IPR016047">
    <property type="entry name" value="M23ase_b-sheet_dom"/>
</dbReference>
<evidence type="ECO:0000256" key="1">
    <source>
        <dbReference type="SAM" id="Phobius"/>
    </source>
</evidence>
<dbReference type="InterPro" id="IPR023346">
    <property type="entry name" value="Lysozyme-like_dom_sf"/>
</dbReference>
<dbReference type="CDD" id="cd13399">
    <property type="entry name" value="Slt35-like"/>
    <property type="match status" value="1"/>
</dbReference>
<feature type="domain" description="Transglycosylase SLT" evidence="3">
    <location>
        <begin position="141"/>
        <end position="177"/>
    </location>
</feature>
<organism evidence="4 5">
    <name type="scientific">Paenibacillus gallinarum</name>
    <dbReference type="NCBI Taxonomy" id="2762232"/>
    <lineage>
        <taxon>Bacteria</taxon>
        <taxon>Bacillati</taxon>
        <taxon>Bacillota</taxon>
        <taxon>Bacilli</taxon>
        <taxon>Bacillales</taxon>
        <taxon>Paenibacillaceae</taxon>
        <taxon>Paenibacillus</taxon>
    </lineage>
</organism>
<dbReference type="PANTHER" id="PTHR21666:SF270">
    <property type="entry name" value="MUREIN HYDROLASE ACTIVATOR ENVC"/>
    <property type="match status" value="1"/>
</dbReference>
<keyword evidence="1" id="KW-0812">Transmembrane</keyword>
<accession>A0ABR8T691</accession>
<dbReference type="RefSeq" id="WP_191804995.1">
    <property type="nucleotide sequence ID" value="NZ_JACSQL010000024.1"/>
</dbReference>
<dbReference type="Gene3D" id="1.10.530.10">
    <property type="match status" value="1"/>
</dbReference>
<reference evidence="4 5" key="1">
    <citation type="submission" date="2020-08" db="EMBL/GenBank/DDBJ databases">
        <title>A Genomic Blueprint of the Chicken Gut Microbiome.</title>
        <authorList>
            <person name="Gilroy R."/>
            <person name="Ravi A."/>
            <person name="Getino M."/>
            <person name="Pursley I."/>
            <person name="Horton D.L."/>
            <person name="Alikhan N.-F."/>
            <person name="Baker D."/>
            <person name="Gharbi K."/>
            <person name="Hall N."/>
            <person name="Watson M."/>
            <person name="Adriaenssens E.M."/>
            <person name="Foster-Nyarko E."/>
            <person name="Jarju S."/>
            <person name="Secka A."/>
            <person name="Antonio M."/>
            <person name="Oren A."/>
            <person name="Chaudhuri R."/>
            <person name="La Ragione R.M."/>
            <person name="Hildebrand F."/>
            <person name="Pallen M.J."/>
        </authorList>
    </citation>
    <scope>NUCLEOTIDE SEQUENCE [LARGE SCALE GENOMIC DNA]</scope>
    <source>
        <strain evidence="4 5">Sa2BVA9</strain>
    </source>
</reference>
<keyword evidence="5" id="KW-1185">Reference proteome</keyword>
<sequence>MKKFTIFGGLAVIPILLIGSLFAIMLMVMMFSSSDSEGNYGGGGWGSGIISSLGESEIPAEYIPIYQAAAEKYGVPWNLLAAVHRIETRFSTLDPMISFAGAEGPMQFMPCTFIGWGHSSCSGSGAGNFSDEEKNSLDLISKYGGYGVDANGDGKADMWDLEDAVFSAANYLGKSGAASGNIEKALYQYNHSQEYVSEVMKYATLYVTEGYDAIIIPEPGKAGFSRPVNGQVTSGFGPRTHPVTGEVGKPHEGLDFACSYGQPIPASKAGKVIMAGWQNASNPSEGYGQYVRVDHGGGYVTIYAHLSSIKARAGDQVSAGTVLGGCGSTGSSTGNHLHFEIIINGVKVNPLPFVGG</sequence>
<dbReference type="Pfam" id="PF01551">
    <property type="entry name" value="Peptidase_M23"/>
    <property type="match status" value="1"/>
</dbReference>
<dbReference type="SUPFAM" id="SSF51261">
    <property type="entry name" value="Duplicated hybrid motif"/>
    <property type="match status" value="1"/>
</dbReference>
<evidence type="ECO:0000313" key="4">
    <source>
        <dbReference type="EMBL" id="MBD7971237.1"/>
    </source>
</evidence>
<evidence type="ECO:0000259" key="2">
    <source>
        <dbReference type="Pfam" id="PF01551"/>
    </source>
</evidence>
<dbReference type="InterPro" id="IPR011055">
    <property type="entry name" value="Dup_hybrid_motif"/>
</dbReference>
<keyword evidence="1" id="KW-0472">Membrane</keyword>
<dbReference type="Proteomes" id="UP000608071">
    <property type="component" value="Unassembled WGS sequence"/>
</dbReference>
<name>A0ABR8T691_9BACL</name>
<dbReference type="SUPFAM" id="SSF53955">
    <property type="entry name" value="Lysozyme-like"/>
    <property type="match status" value="1"/>
</dbReference>
<feature type="domain" description="M23ase beta-sheet core" evidence="2">
    <location>
        <begin position="250"/>
        <end position="350"/>
    </location>
</feature>
<keyword evidence="1" id="KW-1133">Transmembrane helix</keyword>
<dbReference type="InterPro" id="IPR031304">
    <property type="entry name" value="SLT_2"/>
</dbReference>
<dbReference type="InterPro" id="IPR050570">
    <property type="entry name" value="Cell_wall_metabolism_enzyme"/>
</dbReference>
<dbReference type="Pfam" id="PF13406">
    <property type="entry name" value="SLT_2"/>
    <property type="match status" value="1"/>
</dbReference>
<dbReference type="EMBL" id="JACSQL010000024">
    <property type="protein sequence ID" value="MBD7971237.1"/>
    <property type="molecule type" value="Genomic_DNA"/>
</dbReference>
<comment type="caution">
    <text evidence="4">The sequence shown here is derived from an EMBL/GenBank/DDBJ whole genome shotgun (WGS) entry which is preliminary data.</text>
</comment>
<dbReference type="CDD" id="cd12797">
    <property type="entry name" value="M23_peptidase"/>
    <property type="match status" value="1"/>
</dbReference>
<evidence type="ECO:0000259" key="3">
    <source>
        <dbReference type="Pfam" id="PF13406"/>
    </source>
</evidence>
<dbReference type="Gene3D" id="2.70.70.10">
    <property type="entry name" value="Glucose Permease (Domain IIA)"/>
    <property type="match status" value="1"/>
</dbReference>